<dbReference type="Proteomes" id="UP001444661">
    <property type="component" value="Unassembled WGS sequence"/>
</dbReference>
<protein>
    <recommendedName>
        <fullName evidence="3">Fungal N-terminal domain-containing protein</fullName>
    </recommendedName>
</protein>
<evidence type="ECO:0000313" key="2">
    <source>
        <dbReference type="Proteomes" id="UP001444661"/>
    </source>
</evidence>
<keyword evidence="2" id="KW-1185">Reference proteome</keyword>
<proteinExistence type="predicted"/>
<reference evidence="1 2" key="1">
    <citation type="submission" date="2023-01" db="EMBL/GenBank/DDBJ databases">
        <title>Analysis of 21 Apiospora genomes using comparative genomics revels a genus with tremendous synthesis potential of carbohydrate active enzymes and secondary metabolites.</title>
        <authorList>
            <person name="Sorensen T."/>
        </authorList>
    </citation>
    <scope>NUCLEOTIDE SEQUENCE [LARGE SCALE GENOMIC DNA]</scope>
    <source>
        <strain evidence="1 2">CBS 33761</strain>
    </source>
</reference>
<dbReference type="PANTHER" id="PTHR38886:SF1">
    <property type="entry name" value="NACHT-NTPASE AND P-LOOP NTPASES N-TERMINAL DOMAIN-CONTAINING PROTEIN"/>
    <property type="match status" value="1"/>
</dbReference>
<organism evidence="1 2">
    <name type="scientific">Apiospora rasikravindrae</name>
    <dbReference type="NCBI Taxonomy" id="990691"/>
    <lineage>
        <taxon>Eukaryota</taxon>
        <taxon>Fungi</taxon>
        <taxon>Dikarya</taxon>
        <taxon>Ascomycota</taxon>
        <taxon>Pezizomycotina</taxon>
        <taxon>Sordariomycetes</taxon>
        <taxon>Xylariomycetidae</taxon>
        <taxon>Amphisphaeriales</taxon>
        <taxon>Apiosporaceae</taxon>
        <taxon>Apiospora</taxon>
    </lineage>
</organism>
<evidence type="ECO:0008006" key="3">
    <source>
        <dbReference type="Google" id="ProtNLM"/>
    </source>
</evidence>
<name>A0ABR1SDV9_9PEZI</name>
<evidence type="ECO:0000313" key="1">
    <source>
        <dbReference type="EMBL" id="KAK8030024.1"/>
    </source>
</evidence>
<dbReference type="EMBL" id="JAQQWK010000010">
    <property type="protein sequence ID" value="KAK8030024.1"/>
    <property type="molecule type" value="Genomic_DNA"/>
</dbReference>
<gene>
    <name evidence="1" type="ORF">PG993_011315</name>
</gene>
<comment type="caution">
    <text evidence="1">The sequence shown here is derived from an EMBL/GenBank/DDBJ whole genome shotgun (WGS) entry which is preliminary data.</text>
</comment>
<sequence>MEVALTFGSVGDIVAICQIAIHLSRALGVGCAEASGSAKEYQDLRKDLDSFTHILVQIVAKNRQFESYPSVANLNIETRPIVNECATLIRNALDRWFPKYNQSLQPGGSGNSVKDAFRKIEWSLREKQGLRELQEKLRKNTERLALLTGITSRHTARTENASLLANIDEVKIVASENQANQQILQESLQLQSVENQARHSDLGKRLEVQATGVISIVAILIAVFHEVGHVRTLVAAVMSRLRMMTTPLLVQGGCQIGNYVSVPSVCDLANEDTPKDFDTLLEMRFKNRKGHELVRLQLFALEDDCSGKDIDRAIPLNACLRRGMKLNMDFQFEFNGPGGCCPRCGTAVAHEEDKSVRCPKKHCGMWSRTVRNGSAQSSWKQFTWVTCDTPVGNYSAKRMSSADSELPKPSDFQRVRVTDYATSTILYHRILVEFAKDIRRCGEILEQGFKDHRSRPLRD</sequence>
<accession>A0ABR1SDV9</accession>
<dbReference type="PANTHER" id="PTHR38886">
    <property type="entry name" value="SESA DOMAIN-CONTAINING PROTEIN"/>
    <property type="match status" value="1"/>
</dbReference>